<dbReference type="GO" id="GO:0004527">
    <property type="term" value="F:exonuclease activity"/>
    <property type="evidence" value="ECO:0007669"/>
    <property type="project" value="UniProtKB-KW"/>
</dbReference>
<proteinExistence type="predicted"/>
<keyword evidence="5" id="KW-1185">Reference proteome</keyword>
<dbReference type="PANTHER" id="PTHR46580">
    <property type="entry name" value="SENSOR KINASE-RELATED"/>
    <property type="match status" value="1"/>
</dbReference>
<keyword evidence="1 2" id="KW-0732">Signal</keyword>
<evidence type="ECO:0000313" key="5">
    <source>
        <dbReference type="Proteomes" id="UP000000851"/>
    </source>
</evidence>
<dbReference type="InterPro" id="IPR028994">
    <property type="entry name" value="Integrin_alpha_N"/>
</dbReference>
<dbReference type="GO" id="GO:0004519">
    <property type="term" value="F:endonuclease activity"/>
    <property type="evidence" value="ECO:0007669"/>
    <property type="project" value="UniProtKB-KW"/>
</dbReference>
<dbReference type="Gene3D" id="2.130.10.130">
    <property type="entry name" value="Integrin alpha, N-terminal"/>
    <property type="match status" value="1"/>
</dbReference>
<dbReference type="PANTHER" id="PTHR46580:SF4">
    <property type="entry name" value="ATP_GTP-BINDING PROTEIN"/>
    <property type="match status" value="1"/>
</dbReference>
<dbReference type="Pfam" id="PF03372">
    <property type="entry name" value="Exo_endo_phos"/>
    <property type="match status" value="1"/>
</dbReference>
<dbReference type="SUPFAM" id="SSF69318">
    <property type="entry name" value="Integrin alpha N-terminal domain"/>
    <property type="match status" value="1"/>
</dbReference>
<dbReference type="STRING" id="479433.Caci_2570"/>
<dbReference type="EMBL" id="CP001700">
    <property type="protein sequence ID" value="ACU71488.1"/>
    <property type="molecule type" value="Genomic_DNA"/>
</dbReference>
<dbReference type="SUPFAM" id="SSF56219">
    <property type="entry name" value="DNase I-like"/>
    <property type="match status" value="1"/>
</dbReference>
<feature type="signal peptide" evidence="2">
    <location>
        <begin position="1"/>
        <end position="24"/>
    </location>
</feature>
<dbReference type="Proteomes" id="UP000000851">
    <property type="component" value="Chromosome"/>
</dbReference>
<dbReference type="InterPro" id="IPR005135">
    <property type="entry name" value="Endo/exonuclease/phosphatase"/>
</dbReference>
<dbReference type="InterPro" id="IPR013517">
    <property type="entry name" value="FG-GAP"/>
</dbReference>
<dbReference type="InParanoid" id="C7PXN5"/>
<sequence precursor="true">MSLTRRLWAVLTFAALVVAGIAPAASAGTASPNSTASPNNSASPNTAPQYRFSTYNICGNHCSSSDYSNTQRLRVVEDEGSPTGGNADDIFLQEVCKSQFDSIDAQLRTRGYTGLFDQTKAVGSGTCSGSPYGIAMFTKGAVVQTKVLHLKIGGEPTDEDIASPCVESFIQGRLHWGCSVHLYWDSSTYSALEAQKLASLVRPWQEAGIPVVLGGDFNASATTSTLDSFYQPGMAGSPHGSFREADQTDKNYFNTSICTATQSDCRSGEPTYVDLTSQATKKIDYLFFSQNAFTNVSGDVLARDVTVSDHRLYRGTATMTSASMGETTDVGDRNGDGVDDFVAVERSTGDLYLYTSSAYSGANRTQLGWSWDTMRDLVDVGDHNGDGIADLIAVDTADDHMYLYSGPGFSGTTRVDLGGGWDSYTDLATVGDRNGDGVPDFVATDAATGNLYLYTSPNYLGSQRQQIGTGWTGTRDITDVGDHNGDGQDDFVAVNDTDTTMYLYSSPGFTGSTRVALGGGWGGYGDIAAIGRQNSDKQADFVATDTSTGSLYLYTSPSYLGSQRQQIGSGW</sequence>
<dbReference type="OrthoDB" id="3789924at2"/>
<dbReference type="eggNOG" id="COG3021">
    <property type="taxonomic scope" value="Bacteria"/>
</dbReference>
<dbReference type="InterPro" id="IPR036691">
    <property type="entry name" value="Endo/exonu/phosph_ase_sf"/>
</dbReference>
<dbReference type="Gene3D" id="3.60.10.10">
    <property type="entry name" value="Endonuclease/exonuclease/phosphatase"/>
    <property type="match status" value="1"/>
</dbReference>
<evidence type="ECO:0000256" key="2">
    <source>
        <dbReference type="SAM" id="SignalP"/>
    </source>
</evidence>
<evidence type="ECO:0000313" key="4">
    <source>
        <dbReference type="EMBL" id="ACU71488.1"/>
    </source>
</evidence>
<dbReference type="eggNOG" id="COG0791">
    <property type="taxonomic scope" value="Bacteria"/>
</dbReference>
<evidence type="ECO:0000259" key="3">
    <source>
        <dbReference type="Pfam" id="PF03372"/>
    </source>
</evidence>
<name>C7PXN5_CATAD</name>
<keyword evidence="4" id="KW-0269">Exonuclease</keyword>
<reference evidence="4 5" key="1">
    <citation type="journal article" date="2009" name="Stand. Genomic Sci.">
        <title>Complete genome sequence of Catenulispora acidiphila type strain (ID 139908).</title>
        <authorList>
            <person name="Copeland A."/>
            <person name="Lapidus A."/>
            <person name="Glavina Del Rio T."/>
            <person name="Nolan M."/>
            <person name="Lucas S."/>
            <person name="Chen F."/>
            <person name="Tice H."/>
            <person name="Cheng J.F."/>
            <person name="Bruce D."/>
            <person name="Goodwin L."/>
            <person name="Pitluck S."/>
            <person name="Mikhailova N."/>
            <person name="Pati A."/>
            <person name="Ivanova N."/>
            <person name="Mavromatis K."/>
            <person name="Chen A."/>
            <person name="Palaniappan K."/>
            <person name="Chain P."/>
            <person name="Land M."/>
            <person name="Hauser L."/>
            <person name="Chang Y.J."/>
            <person name="Jeffries C.D."/>
            <person name="Chertkov O."/>
            <person name="Brettin T."/>
            <person name="Detter J.C."/>
            <person name="Han C."/>
            <person name="Ali Z."/>
            <person name="Tindall B.J."/>
            <person name="Goker M."/>
            <person name="Bristow J."/>
            <person name="Eisen J.A."/>
            <person name="Markowitz V."/>
            <person name="Hugenholtz P."/>
            <person name="Kyrpides N.C."/>
            <person name="Klenk H.P."/>
        </authorList>
    </citation>
    <scope>NUCLEOTIDE SEQUENCE [LARGE SCALE GENOMIC DNA]</scope>
    <source>
        <strain evidence="5">DSM 44928 / JCM 14897 / NBRC 102108 / NRRL B-24433 / ID139908</strain>
    </source>
</reference>
<keyword evidence="4" id="KW-0255">Endonuclease</keyword>
<keyword evidence="4" id="KW-0540">Nuclease</keyword>
<organism evidence="4 5">
    <name type="scientific">Catenulispora acidiphila (strain DSM 44928 / JCM 14897 / NBRC 102108 / NRRL B-24433 / ID139908)</name>
    <dbReference type="NCBI Taxonomy" id="479433"/>
    <lineage>
        <taxon>Bacteria</taxon>
        <taxon>Bacillati</taxon>
        <taxon>Actinomycetota</taxon>
        <taxon>Actinomycetes</taxon>
        <taxon>Catenulisporales</taxon>
        <taxon>Catenulisporaceae</taxon>
        <taxon>Catenulispora</taxon>
    </lineage>
</organism>
<feature type="domain" description="Endonuclease/exonuclease/phosphatase" evidence="3">
    <location>
        <begin position="54"/>
        <end position="310"/>
    </location>
</feature>
<dbReference type="AlphaFoldDB" id="C7PXN5"/>
<protein>
    <submittedName>
        <fullName evidence="4">Endonuclease/exonuclease/phosphatase</fullName>
    </submittedName>
</protein>
<gene>
    <name evidence="4" type="ordered locus">Caci_2570</name>
</gene>
<keyword evidence="4" id="KW-0378">Hydrolase</keyword>
<evidence type="ECO:0000256" key="1">
    <source>
        <dbReference type="ARBA" id="ARBA00022729"/>
    </source>
</evidence>
<dbReference type="Pfam" id="PF13517">
    <property type="entry name" value="FG-GAP_3"/>
    <property type="match status" value="1"/>
</dbReference>
<accession>C7PXN5</accession>
<dbReference type="HOGENOM" id="CLU_034737_0_0_11"/>
<dbReference type="KEGG" id="cai:Caci_2570"/>
<feature type="chain" id="PRO_5002982590" evidence="2">
    <location>
        <begin position="25"/>
        <end position="571"/>
    </location>
</feature>